<dbReference type="OrthoDB" id="9815953at2"/>
<organism evidence="1 2">
    <name type="scientific">Pelosinus fermentans B4</name>
    <dbReference type="NCBI Taxonomy" id="1149862"/>
    <lineage>
        <taxon>Bacteria</taxon>
        <taxon>Bacillati</taxon>
        <taxon>Bacillota</taxon>
        <taxon>Negativicutes</taxon>
        <taxon>Selenomonadales</taxon>
        <taxon>Sporomusaceae</taxon>
        <taxon>Pelosinus</taxon>
    </lineage>
</organism>
<dbReference type="InterPro" id="IPR023430">
    <property type="entry name" value="Pept_HybD-like_dom_sf"/>
</dbReference>
<keyword evidence="2" id="KW-1185">Reference proteome</keyword>
<dbReference type="AlphaFoldDB" id="I8RDC1"/>
<name>I8RDC1_9FIRM</name>
<dbReference type="NCBIfam" id="TIGR02841">
    <property type="entry name" value="spore_YyaC"/>
    <property type="match status" value="1"/>
</dbReference>
<reference evidence="1 2" key="1">
    <citation type="journal article" date="2012" name="J. Bacteriol.">
        <title>Draft Genome Sequences for Two Metal-Reducing Pelosinus fermentans Strains Isolated from a Cr(VI)-Contaminated Site and for Type Strain R7.</title>
        <authorList>
            <person name="Brown S.D."/>
            <person name="Podar M."/>
            <person name="Klingeman D.M."/>
            <person name="Johnson C.M."/>
            <person name="Yang Z.K."/>
            <person name="Utturkar S.M."/>
            <person name="Land M.L."/>
            <person name="Mosher J.J."/>
            <person name="Hurt R.A.Jr."/>
            <person name="Phelps T.J."/>
            <person name="Palumbo A.V."/>
            <person name="Arkin A.P."/>
            <person name="Hazen T.C."/>
            <person name="Elias D.A."/>
        </authorList>
    </citation>
    <scope>NUCLEOTIDE SEQUENCE [LARGE SCALE GENOMIC DNA]</scope>
    <source>
        <strain evidence="1 2">B4</strain>
    </source>
</reference>
<evidence type="ECO:0000313" key="2">
    <source>
        <dbReference type="Proteomes" id="UP000004324"/>
    </source>
</evidence>
<accession>I8RDC1</accession>
<dbReference type="InterPro" id="IPR009665">
    <property type="entry name" value="YyaC"/>
</dbReference>
<dbReference type="RefSeq" id="WP_007936616.1">
    <property type="nucleotide sequence ID" value="NZ_AKVJ01000031.1"/>
</dbReference>
<gene>
    <name evidence="1" type="ORF">FB4_4604</name>
</gene>
<comment type="caution">
    <text evidence="1">The sequence shown here is derived from an EMBL/GenBank/DDBJ whole genome shotgun (WGS) entry which is preliminary data.</text>
</comment>
<dbReference type="Proteomes" id="UP000004324">
    <property type="component" value="Unassembled WGS sequence"/>
</dbReference>
<dbReference type="SUPFAM" id="SSF53163">
    <property type="entry name" value="HybD-like"/>
    <property type="match status" value="1"/>
</dbReference>
<proteinExistence type="predicted"/>
<dbReference type="PATRIC" id="fig|1149862.3.peg.3571"/>
<sequence length="186" mass="20345">MEKKIAEKLIVNVNDSIVYPKMYHYMVNLLKQQEELEHRKIIILCIGSDRYIGDALGPLVGSYLVEHTICTVYGSLEMPVHAGNLVNVIQNIKEQHHQPIIIAVDACLGKNDEIGNIEIWEGSLEAGIAVGNKLPCIGTISIIGVVNASGYLGYLDLQSTPLSIVMKLSKCIGKVLGNAVHSIQNQ</sequence>
<evidence type="ECO:0000313" key="1">
    <source>
        <dbReference type="EMBL" id="EIW17248.1"/>
    </source>
</evidence>
<dbReference type="EMBL" id="AKVJ01000031">
    <property type="protein sequence ID" value="EIW17248.1"/>
    <property type="molecule type" value="Genomic_DNA"/>
</dbReference>
<protein>
    <submittedName>
        <fullName evidence="1">Sporulation protein YyaC</fullName>
    </submittedName>
</protein>
<dbReference type="Pfam" id="PF06866">
    <property type="entry name" value="DUF1256"/>
    <property type="match status" value="1"/>
</dbReference>